<dbReference type="RefSeq" id="WP_023509416.1">
    <property type="nucleotide sequence ID" value="NZ_AWTC01000004.1"/>
</dbReference>
<keyword evidence="3" id="KW-0804">Transcription</keyword>
<dbReference type="Pfam" id="PF12840">
    <property type="entry name" value="HTH_20"/>
    <property type="match status" value="1"/>
</dbReference>
<dbReference type="AlphaFoldDB" id="V6J755"/>
<dbReference type="GO" id="GO:0003700">
    <property type="term" value="F:DNA-binding transcription factor activity"/>
    <property type="evidence" value="ECO:0007669"/>
    <property type="project" value="InterPro"/>
</dbReference>
<dbReference type="PROSITE" id="PS50987">
    <property type="entry name" value="HTH_ARSR_2"/>
    <property type="match status" value="1"/>
</dbReference>
<dbReference type="OrthoDB" id="9798835at2"/>
<proteinExistence type="predicted"/>
<comment type="caution">
    <text evidence="5">The sequence shown here is derived from an EMBL/GenBank/DDBJ whole genome shotgun (WGS) entry which is preliminary data.</text>
</comment>
<name>V6J755_9BACL</name>
<dbReference type="GO" id="GO:0003677">
    <property type="term" value="F:DNA binding"/>
    <property type="evidence" value="ECO:0007669"/>
    <property type="project" value="UniProtKB-KW"/>
</dbReference>
<dbReference type="InterPro" id="IPR036388">
    <property type="entry name" value="WH-like_DNA-bd_sf"/>
</dbReference>
<dbReference type="SUPFAM" id="SSF46785">
    <property type="entry name" value="Winged helix' DNA-binding domain"/>
    <property type="match status" value="1"/>
</dbReference>
<dbReference type="PATRIC" id="fig|1395513.3.peg.1142"/>
<evidence type="ECO:0000313" key="6">
    <source>
        <dbReference type="Proteomes" id="UP000018296"/>
    </source>
</evidence>
<organism evidence="5 6">
    <name type="scientific">Sporolactobacillus laevolacticus DSM 442</name>
    <dbReference type="NCBI Taxonomy" id="1395513"/>
    <lineage>
        <taxon>Bacteria</taxon>
        <taxon>Bacillati</taxon>
        <taxon>Bacillota</taxon>
        <taxon>Bacilli</taxon>
        <taxon>Bacillales</taxon>
        <taxon>Sporolactobacillaceae</taxon>
        <taxon>Sporolactobacillus</taxon>
    </lineage>
</organism>
<dbReference type="STRING" id="1395513.P343_05595"/>
<protein>
    <submittedName>
        <fullName evidence="5">ArsR family transcriptional regulator</fullName>
    </submittedName>
</protein>
<dbReference type="PRINTS" id="PR00778">
    <property type="entry name" value="HTHARSR"/>
</dbReference>
<keyword evidence="2" id="KW-0238">DNA-binding</keyword>
<gene>
    <name evidence="5" type="ORF">P343_05595</name>
</gene>
<evidence type="ECO:0000256" key="3">
    <source>
        <dbReference type="ARBA" id="ARBA00023163"/>
    </source>
</evidence>
<dbReference type="Proteomes" id="UP000018296">
    <property type="component" value="Unassembled WGS sequence"/>
</dbReference>
<dbReference type="SMART" id="SM00418">
    <property type="entry name" value="HTH_ARSR"/>
    <property type="match status" value="1"/>
</dbReference>
<accession>V6J755</accession>
<dbReference type="CDD" id="cd00090">
    <property type="entry name" value="HTH_ARSR"/>
    <property type="match status" value="1"/>
</dbReference>
<keyword evidence="1" id="KW-0805">Transcription regulation</keyword>
<evidence type="ECO:0000256" key="2">
    <source>
        <dbReference type="ARBA" id="ARBA00023125"/>
    </source>
</evidence>
<dbReference type="PANTHER" id="PTHR33154:SF12">
    <property type="entry name" value="TRANSCRIPTIONAL REGULATORY PROTEIN"/>
    <property type="match status" value="1"/>
</dbReference>
<dbReference type="InterPro" id="IPR051081">
    <property type="entry name" value="HTH_MetalResp_TranReg"/>
</dbReference>
<evidence type="ECO:0000259" key="4">
    <source>
        <dbReference type="PROSITE" id="PS50987"/>
    </source>
</evidence>
<dbReference type="InterPro" id="IPR036390">
    <property type="entry name" value="WH_DNA-bd_sf"/>
</dbReference>
<sequence length="109" mass="12227">MRTLYHPSLQEMSLPTVLYALSDPIRLDIVRRLAENGEQSCGALNLSGPKSTLSHHFKVLRESGVIQTRIEGTQRCISIRNKDLNALFPGLLDAVLHSLDNKNYAELKK</sequence>
<reference evidence="5 6" key="1">
    <citation type="journal article" date="2013" name="Genome Announc.">
        <title>Genome Sequence of Sporolactobacillus laevolacticus DSM442, an Efficient Polymer-Grade D-Lactate Producer from Agricultural Waste Cottonseed as a Nitrogen Source.</title>
        <authorList>
            <person name="Wang H."/>
            <person name="Wang L."/>
            <person name="Ju J."/>
            <person name="Yu B."/>
            <person name="Ma Y."/>
        </authorList>
    </citation>
    <scope>NUCLEOTIDE SEQUENCE [LARGE SCALE GENOMIC DNA]</scope>
    <source>
        <strain evidence="5 6">DSM 442</strain>
    </source>
</reference>
<dbReference type="InterPro" id="IPR001845">
    <property type="entry name" value="HTH_ArsR_DNA-bd_dom"/>
</dbReference>
<keyword evidence="6" id="KW-1185">Reference proteome</keyword>
<dbReference type="eggNOG" id="COG0640">
    <property type="taxonomic scope" value="Bacteria"/>
</dbReference>
<dbReference type="Gene3D" id="1.10.10.10">
    <property type="entry name" value="Winged helix-like DNA-binding domain superfamily/Winged helix DNA-binding domain"/>
    <property type="match status" value="1"/>
</dbReference>
<dbReference type="PANTHER" id="PTHR33154">
    <property type="entry name" value="TRANSCRIPTIONAL REGULATOR, ARSR FAMILY"/>
    <property type="match status" value="1"/>
</dbReference>
<dbReference type="InterPro" id="IPR011991">
    <property type="entry name" value="ArsR-like_HTH"/>
</dbReference>
<dbReference type="EMBL" id="AWTC01000004">
    <property type="protein sequence ID" value="EST12614.1"/>
    <property type="molecule type" value="Genomic_DNA"/>
</dbReference>
<evidence type="ECO:0000256" key="1">
    <source>
        <dbReference type="ARBA" id="ARBA00023015"/>
    </source>
</evidence>
<feature type="domain" description="HTH arsR-type" evidence="4">
    <location>
        <begin position="6"/>
        <end position="99"/>
    </location>
</feature>
<evidence type="ECO:0000313" key="5">
    <source>
        <dbReference type="EMBL" id="EST12614.1"/>
    </source>
</evidence>